<evidence type="ECO:0000313" key="1">
    <source>
        <dbReference type="EMBL" id="KMS93619.1"/>
    </source>
</evidence>
<evidence type="ECO:0000313" key="2">
    <source>
        <dbReference type="Proteomes" id="UP000035740"/>
    </source>
</evidence>
<dbReference type="SUPFAM" id="SSF101447">
    <property type="entry name" value="Formin homology 2 domain (FH2 domain)"/>
    <property type="match status" value="1"/>
</dbReference>
<dbReference type="Proteomes" id="UP000035740">
    <property type="component" value="Unassembled WGS sequence"/>
</dbReference>
<evidence type="ECO:0008006" key="3">
    <source>
        <dbReference type="Google" id="ProtNLM"/>
    </source>
</evidence>
<accession>A0A0J8AXR6</accession>
<feature type="non-terminal residue" evidence="1">
    <location>
        <position position="1"/>
    </location>
</feature>
<gene>
    <name evidence="1" type="ORF">BVRB_029650</name>
</gene>
<dbReference type="AlphaFoldDB" id="A0A0J8AXR6"/>
<keyword evidence="2" id="KW-1185">Reference proteome</keyword>
<dbReference type="InterPro" id="IPR042201">
    <property type="entry name" value="FH2_Formin_sf"/>
</dbReference>
<dbReference type="Gene3D" id="1.20.58.2220">
    <property type="entry name" value="Formin, FH2 domain"/>
    <property type="match status" value="1"/>
</dbReference>
<protein>
    <recommendedName>
        <fullName evidence="3">FH2 domain-containing protein</fullName>
    </recommendedName>
</protein>
<sequence>LPTISFIPRSVVEESWANSVNRSVLVRKDSRSSVDSDKKPKTKYDLPDMKQSENFGIVLKNSPPIDQLASALQSLDETVISGEVLARIFQALPRKDDIDFVSSISEELNQSNASTAVLYVKVELSLRFDTGANPACL</sequence>
<name>A0A0J8AXR6_BETVV</name>
<reference evidence="1 2" key="1">
    <citation type="journal article" date="2014" name="Nature">
        <title>The genome of the recently domesticated crop plant sugar beet (Beta vulgaris).</title>
        <authorList>
            <person name="Dohm J.C."/>
            <person name="Minoche A.E."/>
            <person name="Holtgrawe D."/>
            <person name="Capella-Gutierrez S."/>
            <person name="Zakrzewski F."/>
            <person name="Tafer H."/>
            <person name="Rupp O."/>
            <person name="Sorensen T.R."/>
            <person name="Stracke R."/>
            <person name="Reinhardt R."/>
            <person name="Goesmann A."/>
            <person name="Kraft T."/>
            <person name="Schulz B."/>
            <person name="Stadler P.F."/>
            <person name="Schmidt T."/>
            <person name="Gabaldon T."/>
            <person name="Lehrach H."/>
            <person name="Weisshaar B."/>
            <person name="Himmelbauer H."/>
        </authorList>
    </citation>
    <scope>NUCLEOTIDE SEQUENCE [LARGE SCALE GENOMIC DNA]</scope>
    <source>
        <tissue evidence="1">Taproot</tissue>
    </source>
</reference>
<dbReference type="EMBL" id="KQ100765">
    <property type="protein sequence ID" value="KMS93619.1"/>
    <property type="molecule type" value="Genomic_DNA"/>
</dbReference>
<proteinExistence type="predicted"/>
<organism evidence="1 2">
    <name type="scientific">Beta vulgaris subsp. vulgaris</name>
    <name type="common">Beet</name>
    <dbReference type="NCBI Taxonomy" id="3555"/>
    <lineage>
        <taxon>Eukaryota</taxon>
        <taxon>Viridiplantae</taxon>
        <taxon>Streptophyta</taxon>
        <taxon>Embryophyta</taxon>
        <taxon>Tracheophyta</taxon>
        <taxon>Spermatophyta</taxon>
        <taxon>Magnoliopsida</taxon>
        <taxon>eudicotyledons</taxon>
        <taxon>Gunneridae</taxon>
        <taxon>Pentapetalae</taxon>
        <taxon>Caryophyllales</taxon>
        <taxon>Chenopodiaceae</taxon>
        <taxon>Betoideae</taxon>
        <taxon>Beta</taxon>
    </lineage>
</organism>